<organism evidence="7 8">
    <name type="scientific">Metabacillus herbersteinensis</name>
    <dbReference type="NCBI Taxonomy" id="283816"/>
    <lineage>
        <taxon>Bacteria</taxon>
        <taxon>Bacillati</taxon>
        <taxon>Bacillota</taxon>
        <taxon>Bacilli</taxon>
        <taxon>Bacillales</taxon>
        <taxon>Bacillaceae</taxon>
        <taxon>Metabacillus</taxon>
    </lineage>
</organism>
<name>A0ABV6GLN4_9BACI</name>
<comment type="caution">
    <text evidence="7">The sequence shown here is derived from an EMBL/GenBank/DDBJ whole genome shotgun (WGS) entry which is preliminary data.</text>
</comment>
<sequence>MHFIAQFFTILFIYLVGNSLVILLDLPIPGSIIGMVLLFIALLMGVCKLRWVEAVAQLHIKHITLLFIPFAVGVLHYTSSFQMEGLKLAAILVTSSLVVLLVTAYIAEYYEVKSKRSKQNGNID</sequence>
<keyword evidence="3 6" id="KW-0812">Transmembrane</keyword>
<feature type="transmembrane region" description="Helical" evidence="6">
    <location>
        <begin position="32"/>
        <end position="51"/>
    </location>
</feature>
<reference evidence="7 8" key="1">
    <citation type="submission" date="2024-09" db="EMBL/GenBank/DDBJ databases">
        <authorList>
            <person name="Sun Q."/>
            <person name="Mori K."/>
        </authorList>
    </citation>
    <scope>NUCLEOTIDE SEQUENCE [LARGE SCALE GENOMIC DNA]</scope>
    <source>
        <strain evidence="7 8">CCM 7228</strain>
    </source>
</reference>
<proteinExistence type="predicted"/>
<dbReference type="Pfam" id="PF03788">
    <property type="entry name" value="LrgA"/>
    <property type="match status" value="1"/>
</dbReference>
<evidence type="ECO:0000256" key="3">
    <source>
        <dbReference type="ARBA" id="ARBA00022692"/>
    </source>
</evidence>
<feature type="transmembrane region" description="Helical" evidence="6">
    <location>
        <begin position="88"/>
        <end position="107"/>
    </location>
</feature>
<evidence type="ECO:0000256" key="1">
    <source>
        <dbReference type="ARBA" id="ARBA00004651"/>
    </source>
</evidence>
<accession>A0ABV6GLN4</accession>
<dbReference type="PANTHER" id="PTHR33931:SF2">
    <property type="entry name" value="HOLIN-LIKE PROTEIN CIDA"/>
    <property type="match status" value="1"/>
</dbReference>
<dbReference type="Proteomes" id="UP001589854">
    <property type="component" value="Unassembled WGS sequence"/>
</dbReference>
<gene>
    <name evidence="7" type="ORF">ACFFIX_22080</name>
</gene>
<dbReference type="EMBL" id="JBHLVO010000029">
    <property type="protein sequence ID" value="MFC0274044.1"/>
    <property type="molecule type" value="Genomic_DNA"/>
</dbReference>
<protein>
    <submittedName>
        <fullName evidence="7">CidA/LrgA family protein</fullName>
    </submittedName>
</protein>
<evidence type="ECO:0000256" key="5">
    <source>
        <dbReference type="ARBA" id="ARBA00023136"/>
    </source>
</evidence>
<keyword evidence="8" id="KW-1185">Reference proteome</keyword>
<evidence type="ECO:0000256" key="6">
    <source>
        <dbReference type="SAM" id="Phobius"/>
    </source>
</evidence>
<evidence type="ECO:0000313" key="7">
    <source>
        <dbReference type="EMBL" id="MFC0274044.1"/>
    </source>
</evidence>
<feature type="transmembrane region" description="Helical" evidence="6">
    <location>
        <begin position="7"/>
        <end position="26"/>
    </location>
</feature>
<keyword evidence="2" id="KW-1003">Cell membrane</keyword>
<evidence type="ECO:0000313" key="8">
    <source>
        <dbReference type="Proteomes" id="UP001589854"/>
    </source>
</evidence>
<dbReference type="PANTHER" id="PTHR33931">
    <property type="entry name" value="HOLIN-LIKE PROTEIN CIDA-RELATED"/>
    <property type="match status" value="1"/>
</dbReference>
<dbReference type="RefSeq" id="WP_378938025.1">
    <property type="nucleotide sequence ID" value="NZ_JBHLVO010000029.1"/>
</dbReference>
<keyword evidence="4 6" id="KW-1133">Transmembrane helix</keyword>
<keyword evidence="5 6" id="KW-0472">Membrane</keyword>
<evidence type="ECO:0000256" key="4">
    <source>
        <dbReference type="ARBA" id="ARBA00022989"/>
    </source>
</evidence>
<evidence type="ECO:0000256" key="2">
    <source>
        <dbReference type="ARBA" id="ARBA00022475"/>
    </source>
</evidence>
<comment type="subcellular location">
    <subcellularLocation>
        <location evidence="1">Cell membrane</location>
        <topology evidence="1">Multi-pass membrane protein</topology>
    </subcellularLocation>
</comment>
<feature type="transmembrane region" description="Helical" evidence="6">
    <location>
        <begin position="63"/>
        <end position="82"/>
    </location>
</feature>
<dbReference type="InterPro" id="IPR005538">
    <property type="entry name" value="LrgA/CidA"/>
</dbReference>